<reference evidence="1 2" key="1">
    <citation type="submission" date="2023-11" db="EMBL/GenBank/DDBJ databases">
        <title>A Novel Polar Bacteriovorax (B. antarcticus) Isolated from the Biocrust in Antarctica.</title>
        <authorList>
            <person name="Mun W."/>
            <person name="Choi S.Y."/>
            <person name="Mitchell R.J."/>
        </authorList>
    </citation>
    <scope>NUCLEOTIDE SEQUENCE [LARGE SCALE GENOMIC DNA]</scope>
    <source>
        <strain evidence="1 2">PP10</strain>
    </source>
</reference>
<comment type="caution">
    <text evidence="1">The sequence shown here is derived from an EMBL/GenBank/DDBJ whole genome shotgun (WGS) entry which is preliminary data.</text>
</comment>
<proteinExistence type="predicted"/>
<gene>
    <name evidence="1" type="ORF">SHI21_12840</name>
</gene>
<sequence length="93" mass="11076">MNIDGENLVRLDQWKNQKREGNFSDYLKVLSFNDLINESDSLMDQLKRSEEVEDLFSKTRVMMNEFTLRLEKESRHLADSVKDLKKSIEDKLH</sequence>
<dbReference type="EMBL" id="JAYGJQ010000002">
    <property type="protein sequence ID" value="MEA9357104.1"/>
    <property type="molecule type" value="Genomic_DNA"/>
</dbReference>
<evidence type="ECO:0000313" key="2">
    <source>
        <dbReference type="Proteomes" id="UP001302274"/>
    </source>
</evidence>
<dbReference type="Proteomes" id="UP001302274">
    <property type="component" value="Unassembled WGS sequence"/>
</dbReference>
<name>A0ABU5VXQ4_9BACT</name>
<accession>A0ABU5VXQ4</accession>
<dbReference type="RefSeq" id="WP_323576998.1">
    <property type="nucleotide sequence ID" value="NZ_JAYGJQ010000002.1"/>
</dbReference>
<evidence type="ECO:0000313" key="1">
    <source>
        <dbReference type="EMBL" id="MEA9357104.1"/>
    </source>
</evidence>
<protein>
    <submittedName>
        <fullName evidence="1">Uncharacterized protein</fullName>
    </submittedName>
</protein>
<organism evidence="1 2">
    <name type="scientific">Bacteriovorax antarcticus</name>
    <dbReference type="NCBI Taxonomy" id="3088717"/>
    <lineage>
        <taxon>Bacteria</taxon>
        <taxon>Pseudomonadati</taxon>
        <taxon>Bdellovibrionota</taxon>
        <taxon>Bacteriovoracia</taxon>
        <taxon>Bacteriovoracales</taxon>
        <taxon>Bacteriovoracaceae</taxon>
        <taxon>Bacteriovorax</taxon>
    </lineage>
</organism>
<keyword evidence="2" id="KW-1185">Reference proteome</keyword>